<evidence type="ECO:0000313" key="1">
    <source>
        <dbReference type="EMBL" id="QHJ10538.1"/>
    </source>
</evidence>
<dbReference type="Proteomes" id="UP000464524">
    <property type="component" value="Chromosome"/>
</dbReference>
<dbReference type="GO" id="GO:0016747">
    <property type="term" value="F:acyltransferase activity, transferring groups other than amino-acyl groups"/>
    <property type="evidence" value="ECO:0007669"/>
    <property type="project" value="TreeGrafter"/>
</dbReference>
<protein>
    <submittedName>
        <fullName evidence="1">Endo-1,4-beta-xylanase Z</fullName>
        <ecNumber evidence="1">3.2.1.8</ecNumber>
    </submittedName>
</protein>
<sequence length="278" mass="32101">MRLLRLEVSDPQFSPAHTRFITIHSRYLGGRHDVSVYNADTTQRDIPVVLLLHGVYGNHWVWMNLGGVHQVYEQLRANGLEEFLLVMPSDGGVLDGSAYLPLADKGNYEQWIMDDVIQAIKEVYSAQVTEKSRWYISGLSMGGFGALRLGAKFPEQFSGISAHSSITQLEDMAQFVETPMSFYRCEEPREADLLHWFDQATDTRPPLRFDCGKDDSLIDSNRWLHQQLIVRNISHDYQEYVGTHEWAYWHEHIAKSFKWFSAIEKRHKSALNHSFQPT</sequence>
<evidence type="ECO:0000313" key="2">
    <source>
        <dbReference type="Proteomes" id="UP000464524"/>
    </source>
</evidence>
<gene>
    <name evidence="1" type="ORF">FX988_00752</name>
</gene>
<organism evidence="1 2">
    <name type="scientific">Paraglaciecola mesophila</name>
    <dbReference type="NCBI Taxonomy" id="197222"/>
    <lineage>
        <taxon>Bacteria</taxon>
        <taxon>Pseudomonadati</taxon>
        <taxon>Pseudomonadota</taxon>
        <taxon>Gammaproteobacteria</taxon>
        <taxon>Alteromonadales</taxon>
        <taxon>Alteromonadaceae</taxon>
        <taxon>Paraglaciecola</taxon>
    </lineage>
</organism>
<dbReference type="OrthoDB" id="9803578at2"/>
<dbReference type="AlphaFoldDB" id="A0A857JH58"/>
<dbReference type="GO" id="GO:0031176">
    <property type="term" value="F:endo-1,4-beta-xylanase activity"/>
    <property type="evidence" value="ECO:0007669"/>
    <property type="project" value="UniProtKB-EC"/>
</dbReference>
<proteinExistence type="predicted"/>
<dbReference type="InterPro" id="IPR029058">
    <property type="entry name" value="AB_hydrolase_fold"/>
</dbReference>
<dbReference type="PANTHER" id="PTHR48098">
    <property type="entry name" value="ENTEROCHELIN ESTERASE-RELATED"/>
    <property type="match status" value="1"/>
</dbReference>
<keyword evidence="1" id="KW-0858">Xylan degradation</keyword>
<dbReference type="GO" id="GO:0045493">
    <property type="term" value="P:xylan catabolic process"/>
    <property type="evidence" value="ECO:0007669"/>
    <property type="project" value="UniProtKB-KW"/>
</dbReference>
<dbReference type="EC" id="3.2.1.8" evidence="1"/>
<dbReference type="Gene3D" id="3.40.50.1820">
    <property type="entry name" value="alpha/beta hydrolase"/>
    <property type="match status" value="1"/>
</dbReference>
<keyword evidence="1" id="KW-0326">Glycosidase</keyword>
<dbReference type="SUPFAM" id="SSF53474">
    <property type="entry name" value="alpha/beta-Hydrolases"/>
    <property type="match status" value="1"/>
</dbReference>
<dbReference type="RefSeq" id="WP_160178405.1">
    <property type="nucleotide sequence ID" value="NZ_CP047656.1"/>
</dbReference>
<keyword evidence="1" id="KW-0378">Hydrolase</keyword>
<keyword evidence="1" id="KW-0624">Polysaccharide degradation</keyword>
<keyword evidence="1" id="KW-0119">Carbohydrate metabolism</keyword>
<dbReference type="Pfam" id="PF00756">
    <property type="entry name" value="Esterase"/>
    <property type="match status" value="1"/>
</dbReference>
<dbReference type="InterPro" id="IPR000801">
    <property type="entry name" value="Esterase-like"/>
</dbReference>
<accession>A0A857JH58</accession>
<dbReference type="EMBL" id="CP047656">
    <property type="protein sequence ID" value="QHJ10538.1"/>
    <property type="molecule type" value="Genomic_DNA"/>
</dbReference>
<dbReference type="InterPro" id="IPR050583">
    <property type="entry name" value="Mycobacterial_A85_antigen"/>
</dbReference>
<keyword evidence="2" id="KW-1185">Reference proteome</keyword>
<name>A0A857JH58_9ALTE</name>
<reference evidence="1 2" key="1">
    <citation type="submission" date="2019-12" db="EMBL/GenBank/DDBJ databases">
        <title>Genome sequencing and assembly of endphytes of Porphyra tenera.</title>
        <authorList>
            <person name="Park J.M."/>
            <person name="Shin R."/>
            <person name="Jo S.H."/>
        </authorList>
    </citation>
    <scope>NUCLEOTIDE SEQUENCE [LARGE SCALE GENOMIC DNA]</scope>
    <source>
        <strain evidence="1 2">GPM4</strain>
    </source>
</reference>
<dbReference type="PANTHER" id="PTHR48098:SF1">
    <property type="entry name" value="DIACYLGLYCEROL ACYLTRANSFERASE_MYCOLYLTRANSFERASE AG85A"/>
    <property type="match status" value="1"/>
</dbReference>
<dbReference type="KEGG" id="pmes:FX988_00752"/>